<keyword evidence="3" id="KW-1185">Reference proteome</keyword>
<accession>A0AAV9CHP5</accession>
<feature type="domain" description="FAR1" evidence="1">
    <location>
        <begin position="122"/>
        <end position="210"/>
    </location>
</feature>
<dbReference type="PANTHER" id="PTHR46328:SF27">
    <property type="entry name" value="OS12G0287500 PROTEIN"/>
    <property type="match status" value="1"/>
</dbReference>
<reference evidence="2" key="1">
    <citation type="journal article" date="2023" name="Nat. Commun.">
        <title>Diploid and tetraploid genomes of Acorus and the evolution of monocots.</title>
        <authorList>
            <person name="Ma L."/>
            <person name="Liu K.W."/>
            <person name="Li Z."/>
            <person name="Hsiao Y.Y."/>
            <person name="Qi Y."/>
            <person name="Fu T."/>
            <person name="Tang G.D."/>
            <person name="Zhang D."/>
            <person name="Sun W.H."/>
            <person name="Liu D.K."/>
            <person name="Li Y."/>
            <person name="Chen G.Z."/>
            <person name="Liu X.D."/>
            <person name="Liao X.Y."/>
            <person name="Jiang Y.T."/>
            <person name="Yu X."/>
            <person name="Hao Y."/>
            <person name="Huang J."/>
            <person name="Zhao X.W."/>
            <person name="Ke S."/>
            <person name="Chen Y.Y."/>
            <person name="Wu W.L."/>
            <person name="Hsu J.L."/>
            <person name="Lin Y.F."/>
            <person name="Huang M.D."/>
            <person name="Li C.Y."/>
            <person name="Huang L."/>
            <person name="Wang Z.W."/>
            <person name="Zhao X."/>
            <person name="Zhong W.Y."/>
            <person name="Peng D.H."/>
            <person name="Ahmad S."/>
            <person name="Lan S."/>
            <person name="Zhang J.S."/>
            <person name="Tsai W.C."/>
            <person name="Van de Peer Y."/>
            <person name="Liu Z.J."/>
        </authorList>
    </citation>
    <scope>NUCLEOTIDE SEQUENCE</scope>
    <source>
        <strain evidence="2">CP</strain>
    </source>
</reference>
<protein>
    <submittedName>
        <fullName evidence="2">Protein FAR1-RELATED SEQUENCE 12</fullName>
    </submittedName>
</protein>
<sequence length="358" mass="39770">MEIRKFKELVHEQQQHRRNAHLVPCLGVAAFEVSAAKEGEMRINGYHGGCGIGSCRTCNGGPENPDLFHPQAEEELPVEPSDQPVMDGQDSALPIEGEMTAKLESLEPCISMEFDSPESARTFYEAYAERLGFLVRSKGSNTSRLDDTIIMRKYVCSKEGYPTKKDETGTKKKRNRASSREGCKAMFQVNRRGEGKWLVTKFSPEHNHPLGVSVRVKKAKPTKASPLPEELALLEGTKGRLSDHNCVGILTLPKEYILKRWTMSAKSPVLTYDQGIDLQSSRQKAVALCCNDLCRDVIKYAEEGATSAVMYKIAKEALQKAFAEVIAAKKDVRLVEPNGLGVSTFHDDHLSQLSTVWV</sequence>
<dbReference type="PANTHER" id="PTHR46328">
    <property type="entry name" value="FAR-RED IMPAIRED RESPONSIVE (FAR1) FAMILY PROTEIN-RELATED"/>
    <property type="match status" value="1"/>
</dbReference>
<comment type="caution">
    <text evidence="2">The sequence shown here is derived from an EMBL/GenBank/DDBJ whole genome shotgun (WGS) entry which is preliminary data.</text>
</comment>
<dbReference type="Proteomes" id="UP001180020">
    <property type="component" value="Unassembled WGS sequence"/>
</dbReference>
<evidence type="ECO:0000313" key="3">
    <source>
        <dbReference type="Proteomes" id="UP001180020"/>
    </source>
</evidence>
<dbReference type="InterPro" id="IPR004330">
    <property type="entry name" value="FAR1_DNA_bnd_dom"/>
</dbReference>
<organism evidence="2 3">
    <name type="scientific">Acorus calamus</name>
    <name type="common">Sweet flag</name>
    <dbReference type="NCBI Taxonomy" id="4465"/>
    <lineage>
        <taxon>Eukaryota</taxon>
        <taxon>Viridiplantae</taxon>
        <taxon>Streptophyta</taxon>
        <taxon>Embryophyta</taxon>
        <taxon>Tracheophyta</taxon>
        <taxon>Spermatophyta</taxon>
        <taxon>Magnoliopsida</taxon>
        <taxon>Liliopsida</taxon>
        <taxon>Acoraceae</taxon>
        <taxon>Acorus</taxon>
    </lineage>
</organism>
<dbReference type="EMBL" id="JAUJYO010000019">
    <property type="protein sequence ID" value="KAK1287884.1"/>
    <property type="molecule type" value="Genomic_DNA"/>
</dbReference>
<name>A0AAV9CHP5_ACOCL</name>
<dbReference type="AlphaFoldDB" id="A0AAV9CHP5"/>
<dbReference type="Pfam" id="PF03101">
    <property type="entry name" value="FAR1"/>
    <property type="match status" value="1"/>
</dbReference>
<evidence type="ECO:0000313" key="2">
    <source>
        <dbReference type="EMBL" id="KAK1287884.1"/>
    </source>
</evidence>
<reference evidence="2" key="2">
    <citation type="submission" date="2023-06" db="EMBL/GenBank/DDBJ databases">
        <authorList>
            <person name="Ma L."/>
            <person name="Liu K.-W."/>
            <person name="Li Z."/>
            <person name="Hsiao Y.-Y."/>
            <person name="Qi Y."/>
            <person name="Fu T."/>
            <person name="Tang G."/>
            <person name="Zhang D."/>
            <person name="Sun W.-H."/>
            <person name="Liu D.-K."/>
            <person name="Li Y."/>
            <person name="Chen G.-Z."/>
            <person name="Liu X.-D."/>
            <person name="Liao X.-Y."/>
            <person name="Jiang Y.-T."/>
            <person name="Yu X."/>
            <person name="Hao Y."/>
            <person name="Huang J."/>
            <person name="Zhao X.-W."/>
            <person name="Ke S."/>
            <person name="Chen Y.-Y."/>
            <person name="Wu W.-L."/>
            <person name="Hsu J.-L."/>
            <person name="Lin Y.-F."/>
            <person name="Huang M.-D."/>
            <person name="Li C.-Y."/>
            <person name="Huang L."/>
            <person name="Wang Z.-W."/>
            <person name="Zhao X."/>
            <person name="Zhong W.-Y."/>
            <person name="Peng D.-H."/>
            <person name="Ahmad S."/>
            <person name="Lan S."/>
            <person name="Zhang J.-S."/>
            <person name="Tsai W.-C."/>
            <person name="Van De Peer Y."/>
            <person name="Liu Z.-J."/>
        </authorList>
    </citation>
    <scope>NUCLEOTIDE SEQUENCE</scope>
    <source>
        <strain evidence="2">CP</strain>
        <tissue evidence="2">Leaves</tissue>
    </source>
</reference>
<evidence type="ECO:0000259" key="1">
    <source>
        <dbReference type="Pfam" id="PF03101"/>
    </source>
</evidence>
<gene>
    <name evidence="2" type="primary">FRS12</name>
    <name evidence="2" type="ORF">QJS10_CPB19g00328</name>
</gene>
<proteinExistence type="predicted"/>